<dbReference type="SUPFAM" id="SSF81383">
    <property type="entry name" value="F-box domain"/>
    <property type="match status" value="1"/>
</dbReference>
<dbReference type="Pfam" id="PF23622">
    <property type="entry name" value="LRR_At1g61320_AtMIF1"/>
    <property type="match status" value="1"/>
</dbReference>
<protein>
    <submittedName>
        <fullName evidence="4">Protein tolb</fullName>
    </submittedName>
</protein>
<dbReference type="InterPro" id="IPR001810">
    <property type="entry name" value="F-box_dom"/>
</dbReference>
<dbReference type="CDD" id="cd22160">
    <property type="entry name" value="F-box_AtFBL13-like"/>
    <property type="match status" value="1"/>
</dbReference>
<sequence length="492" mass="56398">MIYFGPPVAFSAWLALFGYQIAVAAFSNDAANKKKDFISQLSDDILISIIARLQTKDAVRTSILSHRWRYLHKFVPDIELHCDRLFWPSPCPHDSNMVINEVDDRFLKPRSGSKNKIRSLNLTCCLMKLNANRFEQFIYSLGKSEIERLALNFSAKFNDGDFSFSCHLLSHMPTLTYLDLSSCFLYKNASSVLTQSSSLLQVIKFCGVNVLDSALECVLSNCLRLESLLMYDCSFPENVFVRGPNLQLKSLCIEGCKGINEIEFYATNLLTFEFQSLEMANFVFEHVPCLQSVFLDFVNGNTMSRVYENISRGLPNVKSLIFGTKGLYQGIGNLEFAWFKDLRQLSLHFYDTTTINLNLVVSLIFTCPVLQEFHLDTENVKYVNGREVHRLAFAVIHTGLKKVEITGHAGTKSEIEFARYILGLSSNLEQMQISRWPKWYEGRGKWVGRNKRPWSKLTLETIHKQLQGKAISKKARLIIQHRPIYEHTWTDV</sequence>
<comment type="caution">
    <text evidence="4">The sequence shown here is derived from an EMBL/GenBank/DDBJ whole genome shotgun (WGS) entry which is preliminary data.</text>
</comment>
<dbReference type="PANTHER" id="PTHR34145">
    <property type="entry name" value="OS02G0105600 PROTEIN"/>
    <property type="match status" value="1"/>
</dbReference>
<dbReference type="OrthoDB" id="904489at2759"/>
<gene>
    <name evidence="4" type="ORF">PHJA_001128100</name>
</gene>
<dbReference type="InterPro" id="IPR036047">
    <property type="entry name" value="F-box-like_dom_sf"/>
</dbReference>
<dbReference type="PANTHER" id="PTHR34145:SF28">
    <property type="entry name" value="F-BOX DOMAIN-CONTAINING PROTEIN"/>
    <property type="match status" value="1"/>
</dbReference>
<dbReference type="SUPFAM" id="SSF52047">
    <property type="entry name" value="RNI-like"/>
    <property type="match status" value="1"/>
</dbReference>
<accession>A0A830C155</accession>
<evidence type="ECO:0000259" key="2">
    <source>
        <dbReference type="Pfam" id="PF00646"/>
    </source>
</evidence>
<dbReference type="Gene3D" id="3.80.10.10">
    <property type="entry name" value="Ribonuclease Inhibitor"/>
    <property type="match status" value="1"/>
</dbReference>
<evidence type="ECO:0000256" key="1">
    <source>
        <dbReference type="SAM" id="SignalP"/>
    </source>
</evidence>
<dbReference type="Gene3D" id="1.20.1280.50">
    <property type="match status" value="1"/>
</dbReference>
<feature type="signal peptide" evidence="1">
    <location>
        <begin position="1"/>
        <end position="24"/>
    </location>
</feature>
<dbReference type="InterPro" id="IPR032675">
    <property type="entry name" value="LRR_dom_sf"/>
</dbReference>
<evidence type="ECO:0000313" key="4">
    <source>
        <dbReference type="EMBL" id="GFP89843.1"/>
    </source>
</evidence>
<reference evidence="4" key="1">
    <citation type="submission" date="2020-07" db="EMBL/GenBank/DDBJ databases">
        <title>Ethylene signaling mediates host invasion by parasitic plants.</title>
        <authorList>
            <person name="Yoshida S."/>
        </authorList>
    </citation>
    <scope>NUCLEOTIDE SEQUENCE</scope>
    <source>
        <strain evidence="4">Okayama</strain>
    </source>
</reference>
<proteinExistence type="predicted"/>
<organism evidence="4 5">
    <name type="scientific">Phtheirospermum japonicum</name>
    <dbReference type="NCBI Taxonomy" id="374723"/>
    <lineage>
        <taxon>Eukaryota</taxon>
        <taxon>Viridiplantae</taxon>
        <taxon>Streptophyta</taxon>
        <taxon>Embryophyta</taxon>
        <taxon>Tracheophyta</taxon>
        <taxon>Spermatophyta</taxon>
        <taxon>Magnoliopsida</taxon>
        <taxon>eudicotyledons</taxon>
        <taxon>Gunneridae</taxon>
        <taxon>Pentapetalae</taxon>
        <taxon>asterids</taxon>
        <taxon>lamiids</taxon>
        <taxon>Lamiales</taxon>
        <taxon>Orobanchaceae</taxon>
        <taxon>Orobanchaceae incertae sedis</taxon>
        <taxon>Phtheirospermum</taxon>
    </lineage>
</organism>
<evidence type="ECO:0000313" key="5">
    <source>
        <dbReference type="Proteomes" id="UP000653305"/>
    </source>
</evidence>
<dbReference type="EMBL" id="BMAC01000201">
    <property type="protein sequence ID" value="GFP89843.1"/>
    <property type="molecule type" value="Genomic_DNA"/>
</dbReference>
<dbReference type="Pfam" id="PF00646">
    <property type="entry name" value="F-box"/>
    <property type="match status" value="1"/>
</dbReference>
<feature type="domain" description="At1g61320/AtMIF1 LRR" evidence="3">
    <location>
        <begin position="107"/>
        <end position="434"/>
    </location>
</feature>
<evidence type="ECO:0000259" key="3">
    <source>
        <dbReference type="Pfam" id="PF23622"/>
    </source>
</evidence>
<dbReference type="InterPro" id="IPR053772">
    <property type="entry name" value="At1g61320/At1g61330-like"/>
</dbReference>
<keyword evidence="1" id="KW-0732">Signal</keyword>
<dbReference type="InterPro" id="IPR055357">
    <property type="entry name" value="LRR_At1g61320_AtMIF1"/>
</dbReference>
<feature type="domain" description="F-box" evidence="2">
    <location>
        <begin position="38"/>
        <end position="71"/>
    </location>
</feature>
<name>A0A830C155_9LAMI</name>
<dbReference type="Proteomes" id="UP000653305">
    <property type="component" value="Unassembled WGS sequence"/>
</dbReference>
<dbReference type="AlphaFoldDB" id="A0A830C155"/>
<dbReference type="InterPro" id="IPR053781">
    <property type="entry name" value="F-box_AtFBL13-like"/>
</dbReference>
<feature type="chain" id="PRO_5032932257" evidence="1">
    <location>
        <begin position="25"/>
        <end position="492"/>
    </location>
</feature>
<keyword evidence="5" id="KW-1185">Reference proteome</keyword>